<evidence type="ECO:0000313" key="4">
    <source>
        <dbReference type="EMBL" id="TRM69374.1"/>
    </source>
</evidence>
<comment type="caution">
    <text evidence="4">The sequence shown here is derived from an EMBL/GenBank/DDBJ whole genome shotgun (WGS) entry which is preliminary data.</text>
</comment>
<feature type="compositionally biased region" description="Low complexity" evidence="2">
    <location>
        <begin position="591"/>
        <end position="605"/>
    </location>
</feature>
<feature type="region of interest" description="Disordered" evidence="2">
    <location>
        <begin position="575"/>
        <end position="607"/>
    </location>
</feature>
<feature type="domain" description="Xylanolytic transcriptional activator regulatory" evidence="3">
    <location>
        <begin position="278"/>
        <end position="349"/>
    </location>
</feature>
<reference evidence="4 5" key="1">
    <citation type="journal article" date="2019" name="New Phytol.">
        <title>Comparative genomics reveals unique wood-decay strategies and fruiting body development in the Schizophyllaceae.</title>
        <authorList>
            <person name="Almasi E."/>
            <person name="Sahu N."/>
            <person name="Krizsan K."/>
            <person name="Balint B."/>
            <person name="Kovacs G.M."/>
            <person name="Kiss B."/>
            <person name="Cseklye J."/>
            <person name="Drula E."/>
            <person name="Henrissat B."/>
            <person name="Nagy I."/>
            <person name="Chovatia M."/>
            <person name="Adam C."/>
            <person name="LaButti K."/>
            <person name="Lipzen A."/>
            <person name="Riley R."/>
            <person name="Grigoriev I.V."/>
            <person name="Nagy L.G."/>
        </authorList>
    </citation>
    <scope>NUCLEOTIDE SEQUENCE [LARGE SCALE GENOMIC DNA]</scope>
    <source>
        <strain evidence="4 5">NL-1724</strain>
    </source>
</reference>
<dbReference type="Pfam" id="PF04082">
    <property type="entry name" value="Fungal_trans"/>
    <property type="match status" value="1"/>
</dbReference>
<dbReference type="GO" id="GO:0003677">
    <property type="term" value="F:DNA binding"/>
    <property type="evidence" value="ECO:0007669"/>
    <property type="project" value="InterPro"/>
</dbReference>
<dbReference type="SMART" id="SM00906">
    <property type="entry name" value="Fungal_trans"/>
    <property type="match status" value="1"/>
</dbReference>
<feature type="compositionally biased region" description="Basic and acidic residues" evidence="2">
    <location>
        <begin position="575"/>
        <end position="588"/>
    </location>
</feature>
<sequence length="787" mass="87775">MPNNRCSHCISFGVSCTHVEVTKNLGSAKSYVESLEQRMAKMEKLFGKHLPGLDLNHEVDRTTLDEGESDDDELMRNDDDSAEARLLSKFQKLRLRPDENRFYGKSSSVMLVKTTLDVKHIYNVKNNIHPKVWDFKRPEFWEPRPWHVRPPEPRRPLFKFPADDLMEQLVNVFFDRVNIFLPLLHRPTFQRYIDDGTHFRDREFAHVLLLVCAVASRWSEDPRVLVDGVDDAHSAGWKYMIQVKHVYPSMTEKPSLFEVQAYSLSVLWNEGSALPQGTWTEIGLGIRKAMEVGAHRHDPGKVNAQSELWKRVFWVLFCQDIHISSFYGHSSTLTSDMYDQELPVPCDDEYWDTGHAETCFKQPPGKPSKIEYFNQYVKLMEMYAATMRAVYYTKKLTFATARPTDQQTITMLDSAMNSWLNGLPVHLQWNPKEKNQTFFDQSACLYTYYYNLQIFVHKPFITPLHSDSRLTFPSLAICTSAARSMARVMDAQSQRGVIPLPQFHTAVSVAGFVLILNIWTGKQSGLMPNPRDMEDVYKCMRMLKTCETRWNSAGRQYDILQDLASAAAVDIPTKEAYENSRKRRREDAATSSLQGASPSTSSSSSEAITPQIPYILPGIAVAQTTPGNGQQGSPDAAGNLSATITAPSEGHNGVLDFITGYMNSQQYPADVQASLMNALPGLSATPSPAFSGGASGASPSGSQSQGSADLLGIDLLGDMSTSMMSSFSTDPLLGLDTTDLTNLQSMSPSNDQGAGLGGLADDNFQFSFSMPVGNVNMSMWNAPLGLG</sequence>
<name>A0A550CX49_9AGAR</name>
<dbReference type="GO" id="GO:0008270">
    <property type="term" value="F:zinc ion binding"/>
    <property type="evidence" value="ECO:0007669"/>
    <property type="project" value="InterPro"/>
</dbReference>
<evidence type="ECO:0000256" key="1">
    <source>
        <dbReference type="ARBA" id="ARBA00023242"/>
    </source>
</evidence>
<dbReference type="PANTHER" id="PTHR46910:SF38">
    <property type="entry name" value="ZN(2)-C6 FUNGAL-TYPE DOMAIN-CONTAINING PROTEIN"/>
    <property type="match status" value="1"/>
</dbReference>
<keyword evidence="5" id="KW-1185">Reference proteome</keyword>
<accession>A0A550CX49</accession>
<dbReference type="EMBL" id="VDMD01000001">
    <property type="protein sequence ID" value="TRM69374.1"/>
    <property type="molecule type" value="Genomic_DNA"/>
</dbReference>
<dbReference type="InterPro" id="IPR050987">
    <property type="entry name" value="AtrR-like"/>
</dbReference>
<organism evidence="4 5">
    <name type="scientific">Schizophyllum amplum</name>
    <dbReference type="NCBI Taxonomy" id="97359"/>
    <lineage>
        <taxon>Eukaryota</taxon>
        <taxon>Fungi</taxon>
        <taxon>Dikarya</taxon>
        <taxon>Basidiomycota</taxon>
        <taxon>Agaricomycotina</taxon>
        <taxon>Agaricomycetes</taxon>
        <taxon>Agaricomycetidae</taxon>
        <taxon>Agaricales</taxon>
        <taxon>Schizophyllaceae</taxon>
        <taxon>Schizophyllum</taxon>
    </lineage>
</organism>
<keyword evidence="1" id="KW-0539">Nucleus</keyword>
<feature type="compositionally biased region" description="Polar residues" evidence="2">
    <location>
        <begin position="623"/>
        <end position="633"/>
    </location>
</feature>
<dbReference type="Proteomes" id="UP000320762">
    <property type="component" value="Unassembled WGS sequence"/>
</dbReference>
<dbReference type="GO" id="GO:0000981">
    <property type="term" value="F:DNA-binding transcription factor activity, RNA polymerase II-specific"/>
    <property type="evidence" value="ECO:0007669"/>
    <property type="project" value="InterPro"/>
</dbReference>
<dbReference type="InterPro" id="IPR036864">
    <property type="entry name" value="Zn2-C6_fun-type_DNA-bd_sf"/>
</dbReference>
<evidence type="ECO:0000256" key="2">
    <source>
        <dbReference type="SAM" id="MobiDB-lite"/>
    </source>
</evidence>
<dbReference type="Gene3D" id="4.10.240.10">
    <property type="entry name" value="Zn(2)-C6 fungal-type DNA-binding domain"/>
    <property type="match status" value="1"/>
</dbReference>
<evidence type="ECO:0000313" key="5">
    <source>
        <dbReference type="Proteomes" id="UP000320762"/>
    </source>
</evidence>
<dbReference type="STRING" id="97359.A0A550CX49"/>
<gene>
    <name evidence="4" type="ORF">BD626DRAFT_473863</name>
</gene>
<dbReference type="OrthoDB" id="4456959at2759"/>
<feature type="region of interest" description="Disordered" evidence="2">
    <location>
        <begin position="623"/>
        <end position="644"/>
    </location>
</feature>
<dbReference type="AlphaFoldDB" id="A0A550CX49"/>
<protein>
    <submittedName>
        <fullName evidence="4">Fungal-specific transcription factor domain-containing protein</fullName>
    </submittedName>
</protein>
<dbReference type="GO" id="GO:0006351">
    <property type="term" value="P:DNA-templated transcription"/>
    <property type="evidence" value="ECO:0007669"/>
    <property type="project" value="InterPro"/>
</dbReference>
<dbReference type="PANTHER" id="PTHR46910">
    <property type="entry name" value="TRANSCRIPTION FACTOR PDR1"/>
    <property type="match status" value="1"/>
</dbReference>
<evidence type="ECO:0000259" key="3">
    <source>
        <dbReference type="SMART" id="SM00906"/>
    </source>
</evidence>
<dbReference type="PROSITE" id="PS51257">
    <property type="entry name" value="PROKAR_LIPOPROTEIN"/>
    <property type="match status" value="1"/>
</dbReference>
<dbReference type="CDD" id="cd12148">
    <property type="entry name" value="fungal_TF_MHR"/>
    <property type="match status" value="1"/>
</dbReference>
<proteinExistence type="predicted"/>
<dbReference type="InterPro" id="IPR007219">
    <property type="entry name" value="XnlR_reg_dom"/>
</dbReference>